<reference evidence="2 3" key="1">
    <citation type="submission" date="2021-04" db="EMBL/GenBank/DDBJ databases">
        <authorList>
            <person name="Bliznina A."/>
        </authorList>
    </citation>
    <scope>NUCLEOTIDE SEQUENCE [LARGE SCALE GENOMIC DNA]</scope>
</reference>
<dbReference type="EMBL" id="OU015568">
    <property type="protein sequence ID" value="CAG5087550.1"/>
    <property type="molecule type" value="Genomic_DNA"/>
</dbReference>
<gene>
    <name evidence="2" type="ORF">OKIOD_LOCUS3128</name>
</gene>
<evidence type="ECO:0000256" key="1">
    <source>
        <dbReference type="SAM" id="MobiDB-lite"/>
    </source>
</evidence>
<sequence>MENLDTRFDILLRFMPMMDPQILHKTGHFTPILQECLGLPGSKEILASFGIDKLLAIRATTRISITGINCHTNKTQDDRHAEKRERDQFAKLLLDLRPPSPKLAEVLLQLRYFQQELFNGYLIKQIPDSYIQGSLPPMFTQLQSLSSTKEGRDAMRSAGFGPLLADIGTLGCLLFLIAPGATCSAYSFSKQLFISSLTILTNLMVGCSDTKTYVSSSSALLSHLADVISQKIKPVEPEHQLLVLISTFVKNTHFSGAPGLPLSLAHALKEARRSTGRRNVKEALSFALWTASASATVASSLSSDIGFLQSIVASLDAPSNDSEGLTGILANCVPQRHVDPGILEPCVQTLLKLTKGSDTTVRHCLRIFKILVTSERGAEILIKDRRDLYLRQLLNHSNQQIVAEASDVYHKLESKKAPNDVGFQWKMANPPNSMQHAPYAPQTMKAHHQQHIHPTNAPNYYSDDHDRPYDFTQQSNQKQNPFPSYQPIYTDLPKNPLYPRPTESDKADSPFDYTKINQDQPKVYNVENTPNHGASISPKLRRSPTLESHATPKDDKKMSGKSSTTQSGMVSGYTSGMASGLQSGARTPAYCQDTPLMFSRHSPASASSIESVEMPANASDSEPGSRLASGQVSPSDIPDSPGQHIERINLEREQAARAESANSQNPPPSFGKPLYPPTISKPPLYANPAPMPLSQNTFPSHSQAPKTNTFPAPTSQPMFPNSAQPQSSQPIPFAVSQPSQQPFYNTNMSYPQQNMSYQPFPFPTANFGSADMDDGPVAFNDEGSMSPRSKLSDLTIDSKSEISKGSAKSKEQPLREHDETLDGEKASGIITTIQSLIEKKVLATKNMKKIVL</sequence>
<feature type="compositionally biased region" description="Polar residues" evidence="1">
    <location>
        <begin position="618"/>
        <end position="634"/>
    </location>
</feature>
<dbReference type="InterPro" id="IPR011989">
    <property type="entry name" value="ARM-like"/>
</dbReference>
<organism evidence="2 3">
    <name type="scientific">Oikopleura dioica</name>
    <name type="common">Tunicate</name>
    <dbReference type="NCBI Taxonomy" id="34765"/>
    <lineage>
        <taxon>Eukaryota</taxon>
        <taxon>Metazoa</taxon>
        <taxon>Chordata</taxon>
        <taxon>Tunicata</taxon>
        <taxon>Appendicularia</taxon>
        <taxon>Copelata</taxon>
        <taxon>Oikopleuridae</taxon>
        <taxon>Oikopleura</taxon>
    </lineage>
</organism>
<feature type="compositionally biased region" description="Polar residues" evidence="1">
    <location>
        <begin position="693"/>
        <end position="734"/>
    </location>
</feature>
<feature type="compositionally biased region" description="Pro residues" evidence="1">
    <location>
        <begin position="665"/>
        <end position="680"/>
    </location>
</feature>
<dbReference type="Proteomes" id="UP001158576">
    <property type="component" value="Chromosome PAR"/>
</dbReference>
<evidence type="ECO:0000313" key="2">
    <source>
        <dbReference type="EMBL" id="CAG5087550.1"/>
    </source>
</evidence>
<accession>A0ABN7RWF5</accession>
<protein>
    <submittedName>
        <fullName evidence="2">Oidioi.mRNA.OKI2018_I69.PAR.g11570.t1.cds</fullName>
    </submittedName>
</protein>
<feature type="compositionally biased region" description="Polar residues" evidence="1">
    <location>
        <begin position="471"/>
        <end position="483"/>
    </location>
</feature>
<feature type="compositionally biased region" description="Basic and acidic residues" evidence="1">
    <location>
        <begin position="796"/>
        <end position="825"/>
    </location>
</feature>
<feature type="region of interest" description="Disordered" evidence="1">
    <location>
        <begin position="769"/>
        <end position="827"/>
    </location>
</feature>
<evidence type="ECO:0000313" key="3">
    <source>
        <dbReference type="Proteomes" id="UP001158576"/>
    </source>
</evidence>
<proteinExistence type="predicted"/>
<feature type="region of interest" description="Disordered" evidence="1">
    <location>
        <begin position="430"/>
        <end position="575"/>
    </location>
</feature>
<dbReference type="PANTHER" id="PTHR12607">
    <property type="entry name" value="ADENOMATOUS POLYPOSIS COLI PROTEIN FAMILY"/>
    <property type="match status" value="1"/>
</dbReference>
<name>A0ABN7RWF5_OIKDI</name>
<dbReference type="Gene3D" id="1.25.10.10">
    <property type="entry name" value="Leucine-rich Repeat Variant"/>
    <property type="match status" value="1"/>
</dbReference>
<feature type="compositionally biased region" description="Polar residues" evidence="1">
    <location>
        <begin position="560"/>
        <end position="575"/>
    </location>
</feature>
<feature type="compositionally biased region" description="Polar residues" evidence="1">
    <location>
        <begin position="515"/>
        <end position="534"/>
    </location>
</feature>
<feature type="region of interest" description="Disordered" evidence="1">
    <location>
        <begin position="601"/>
        <end position="734"/>
    </location>
</feature>
<dbReference type="InterPro" id="IPR026818">
    <property type="entry name" value="Apc_fam"/>
</dbReference>
<keyword evidence="3" id="KW-1185">Reference proteome</keyword>
<feature type="compositionally biased region" description="Basic and acidic residues" evidence="1">
    <location>
        <begin position="644"/>
        <end position="656"/>
    </location>
</feature>
<dbReference type="PANTHER" id="PTHR12607:SF12">
    <property type="entry name" value="APC-LIKE, ISOFORM A-RELATED"/>
    <property type="match status" value="1"/>
</dbReference>